<dbReference type="EMBL" id="MHPE01000033">
    <property type="protein sequence ID" value="OGZ76498.1"/>
    <property type="molecule type" value="Genomic_DNA"/>
</dbReference>
<dbReference type="AlphaFoldDB" id="A0A1G2IQR7"/>
<evidence type="ECO:0000313" key="1">
    <source>
        <dbReference type="EMBL" id="OGZ76498.1"/>
    </source>
</evidence>
<accession>A0A1G2IQR7</accession>
<protein>
    <submittedName>
        <fullName evidence="1">Uncharacterized protein</fullName>
    </submittedName>
</protein>
<proteinExistence type="predicted"/>
<reference evidence="1 2" key="1">
    <citation type="journal article" date="2016" name="Nat. Commun.">
        <title>Thousands of microbial genomes shed light on interconnected biogeochemical processes in an aquifer system.</title>
        <authorList>
            <person name="Anantharaman K."/>
            <person name="Brown C.T."/>
            <person name="Hug L.A."/>
            <person name="Sharon I."/>
            <person name="Castelle C.J."/>
            <person name="Probst A.J."/>
            <person name="Thomas B.C."/>
            <person name="Singh A."/>
            <person name="Wilkins M.J."/>
            <person name="Karaoz U."/>
            <person name="Brodie E.L."/>
            <person name="Williams K.H."/>
            <person name="Hubbard S.S."/>
            <person name="Banfield J.F."/>
        </authorList>
    </citation>
    <scope>NUCLEOTIDE SEQUENCE [LARGE SCALE GENOMIC DNA]</scope>
</reference>
<name>A0A1G2IQR7_9BACT</name>
<gene>
    <name evidence="1" type="ORF">A3G45_01840</name>
</gene>
<sequence>MMGKKKTCLTVDGKENGLGANCDSFGFAQFAAWENRFEQMSHSFYDYGPCDALRRGAFLFVLNL</sequence>
<dbReference type="Proteomes" id="UP000178632">
    <property type="component" value="Unassembled WGS sequence"/>
</dbReference>
<organism evidence="1 2">
    <name type="scientific">Candidatus Staskawiczbacteria bacterium RIFCSPLOWO2_12_FULL_37_15</name>
    <dbReference type="NCBI Taxonomy" id="1802218"/>
    <lineage>
        <taxon>Bacteria</taxon>
        <taxon>Candidatus Staskawicziibacteriota</taxon>
    </lineage>
</organism>
<comment type="caution">
    <text evidence="1">The sequence shown here is derived from an EMBL/GenBank/DDBJ whole genome shotgun (WGS) entry which is preliminary data.</text>
</comment>
<evidence type="ECO:0000313" key="2">
    <source>
        <dbReference type="Proteomes" id="UP000178632"/>
    </source>
</evidence>